<dbReference type="Proteomes" id="UP000836841">
    <property type="component" value="Chromosome 3"/>
</dbReference>
<keyword evidence="4" id="KW-1185">Reference proteome</keyword>
<proteinExistence type="predicted"/>
<feature type="domain" description="DUF8040" evidence="2">
    <location>
        <begin position="291"/>
        <end position="342"/>
    </location>
</feature>
<dbReference type="EMBL" id="OU466859">
    <property type="protein sequence ID" value="CAH2052787.1"/>
    <property type="molecule type" value="Genomic_DNA"/>
</dbReference>
<dbReference type="Pfam" id="PF26138">
    <property type="entry name" value="DUF8040"/>
    <property type="match status" value="1"/>
</dbReference>
<evidence type="ECO:0000259" key="2">
    <source>
        <dbReference type="Pfam" id="PF26138"/>
    </source>
</evidence>
<gene>
    <name evidence="3" type="ORF">TAV2_LOCUS11226</name>
</gene>
<dbReference type="AlphaFoldDB" id="A0AAU9S1G8"/>
<organism evidence="3 4">
    <name type="scientific">Thlaspi arvense</name>
    <name type="common">Field penny-cress</name>
    <dbReference type="NCBI Taxonomy" id="13288"/>
    <lineage>
        <taxon>Eukaryota</taxon>
        <taxon>Viridiplantae</taxon>
        <taxon>Streptophyta</taxon>
        <taxon>Embryophyta</taxon>
        <taxon>Tracheophyta</taxon>
        <taxon>Spermatophyta</taxon>
        <taxon>Magnoliopsida</taxon>
        <taxon>eudicotyledons</taxon>
        <taxon>Gunneridae</taxon>
        <taxon>Pentapetalae</taxon>
        <taxon>rosids</taxon>
        <taxon>malvids</taxon>
        <taxon>Brassicales</taxon>
        <taxon>Brassicaceae</taxon>
        <taxon>Thlaspideae</taxon>
        <taxon>Thlaspi</taxon>
    </lineage>
</organism>
<sequence>MLSLNMSNDGGVEVDDDASIRRKNVEQDEKEPMDKSVPEIMDNAADDSNNIRTSDCHLSVHQSVQTESSHVSLHTEVIKGKGVSQSREKNIPRRRKSFETEINGHFKEIMEFRRVQATEAKERREKNEAQPYKEAYGIFQSVQGLTKWTYVWWACVKVLKEDPFAREMMRVILDMIVYGSYIGNCFKTLQSCNGDSSSVNLKQNIRNIEGGIIENLAIRLNELYFRGLENLTEEELLELYELEDEEFMNMIMQPLLEYYQSYFFKQPMTFEQGIGWLNLENQIQCLVRCMSMLLQRRHHLRSTDHISVDEMVAMFLVTCAQNDTQRYVGLSFGRFQETVYRKALDGTHVRVKAGGSDAVGYWDRHGQTSLNIISICDINMVFNRTCKCESVIAYVEENQAAALERKRRRYCSPLVMFQSVVVVVTPKH</sequence>
<accession>A0AAU9S1G8</accession>
<evidence type="ECO:0000256" key="1">
    <source>
        <dbReference type="SAM" id="MobiDB-lite"/>
    </source>
</evidence>
<reference evidence="3 4" key="1">
    <citation type="submission" date="2022-03" db="EMBL/GenBank/DDBJ databases">
        <authorList>
            <person name="Nunn A."/>
            <person name="Chopra R."/>
            <person name="Nunn A."/>
            <person name="Contreras Garrido A."/>
        </authorList>
    </citation>
    <scope>NUCLEOTIDE SEQUENCE [LARGE SCALE GENOMIC DNA]</scope>
</reference>
<evidence type="ECO:0000313" key="3">
    <source>
        <dbReference type="EMBL" id="CAH2052787.1"/>
    </source>
</evidence>
<name>A0AAU9S1G8_THLAR</name>
<protein>
    <recommendedName>
        <fullName evidence="2">DUF8040 domain-containing protein</fullName>
    </recommendedName>
</protein>
<dbReference type="InterPro" id="IPR058353">
    <property type="entry name" value="DUF8040"/>
</dbReference>
<feature type="region of interest" description="Disordered" evidence="1">
    <location>
        <begin position="1"/>
        <end position="36"/>
    </location>
</feature>
<evidence type="ECO:0000313" key="4">
    <source>
        <dbReference type="Proteomes" id="UP000836841"/>
    </source>
</evidence>
<feature type="compositionally biased region" description="Basic and acidic residues" evidence="1">
    <location>
        <begin position="18"/>
        <end position="36"/>
    </location>
</feature>